<evidence type="ECO:0000256" key="1">
    <source>
        <dbReference type="SAM" id="MobiDB-lite"/>
    </source>
</evidence>
<feature type="non-terminal residue" evidence="2">
    <location>
        <position position="1"/>
    </location>
</feature>
<accession>A0A851DCD0</accession>
<evidence type="ECO:0000313" key="3">
    <source>
        <dbReference type="Proteomes" id="UP000660247"/>
    </source>
</evidence>
<sequence>KSSSKKSQSEESLKAEVCPWEAPEPEVVGKAEICPWEVAEAPSDQQKAKQGPGGGAKGDKRIMRQAALASPVRSLGKGGREREAVCPWESLGTEETPEKPSARSSVLPKSPSKESQSVESLKAEVCPWEAPEPEVVGKAEICPWEAAAPPSGKEKSGKDKDGQPKVSKSPSSG</sequence>
<reference evidence="2" key="1">
    <citation type="submission" date="2019-10" db="EMBL/GenBank/DDBJ databases">
        <title>Bird 10,000 Genomes (B10K) Project - Family phase.</title>
        <authorList>
            <person name="Zhang G."/>
        </authorList>
    </citation>
    <scope>NUCLEOTIDE SEQUENCE</scope>
    <source>
        <strain evidence="2">B10K-DU-002-69</strain>
        <tissue evidence="2">Muscle</tissue>
    </source>
</reference>
<name>A0A851DCD0_TODME</name>
<comment type="caution">
    <text evidence="2">The sequence shown here is derived from an EMBL/GenBank/DDBJ whole genome shotgun (WGS) entry which is preliminary data.</text>
</comment>
<dbReference type="Proteomes" id="UP000660247">
    <property type="component" value="Unassembled WGS sequence"/>
</dbReference>
<gene>
    <name evidence="2" type="primary">Gpr179_2</name>
    <name evidence="2" type="ORF">TODMEX_R10524</name>
</gene>
<dbReference type="EMBL" id="WEIS01065248">
    <property type="protein sequence ID" value="NWI68121.1"/>
    <property type="molecule type" value="Genomic_DNA"/>
</dbReference>
<dbReference type="AlphaFoldDB" id="A0A851DCD0"/>
<feature type="non-terminal residue" evidence="2">
    <location>
        <position position="173"/>
    </location>
</feature>
<protein>
    <submittedName>
        <fullName evidence="2">GP179 protein</fullName>
    </submittedName>
</protein>
<proteinExistence type="predicted"/>
<evidence type="ECO:0000313" key="2">
    <source>
        <dbReference type="EMBL" id="NWI68121.1"/>
    </source>
</evidence>
<dbReference type="OrthoDB" id="5823771at2759"/>
<feature type="region of interest" description="Disordered" evidence="1">
    <location>
        <begin position="38"/>
        <end position="173"/>
    </location>
</feature>
<keyword evidence="3" id="KW-1185">Reference proteome</keyword>
<feature type="compositionally biased region" description="Basic and acidic residues" evidence="1">
    <location>
        <begin position="152"/>
        <end position="163"/>
    </location>
</feature>
<organism evidence="2 3">
    <name type="scientific">Todus mexicanus</name>
    <name type="common">Puerto Rican tody</name>
    <dbReference type="NCBI Taxonomy" id="135184"/>
    <lineage>
        <taxon>Eukaryota</taxon>
        <taxon>Metazoa</taxon>
        <taxon>Chordata</taxon>
        <taxon>Craniata</taxon>
        <taxon>Vertebrata</taxon>
        <taxon>Euteleostomi</taxon>
        <taxon>Archelosauria</taxon>
        <taxon>Archosauria</taxon>
        <taxon>Dinosauria</taxon>
        <taxon>Saurischia</taxon>
        <taxon>Theropoda</taxon>
        <taxon>Coelurosauria</taxon>
        <taxon>Aves</taxon>
        <taxon>Neognathae</taxon>
        <taxon>Neoaves</taxon>
        <taxon>Telluraves</taxon>
        <taxon>Coraciimorphae</taxon>
        <taxon>Coraciiformes</taxon>
        <taxon>Todidae</taxon>
        <taxon>Todus</taxon>
    </lineage>
</organism>